<evidence type="ECO:0000256" key="19">
    <source>
        <dbReference type="ARBA" id="ARBA00033014"/>
    </source>
</evidence>
<gene>
    <name evidence="33" type="ORF">DNTS_027199</name>
</gene>
<feature type="transmembrane region" description="Helical" evidence="32">
    <location>
        <begin position="257"/>
        <end position="279"/>
    </location>
</feature>
<keyword evidence="11" id="KW-0445">Lipid transport</keyword>
<evidence type="ECO:0000256" key="24">
    <source>
        <dbReference type="ARBA" id="ARBA00047311"/>
    </source>
</evidence>
<accession>A0A553QQ09</accession>
<organism evidence="33 34">
    <name type="scientific">Danionella cerebrum</name>
    <dbReference type="NCBI Taxonomy" id="2873325"/>
    <lineage>
        <taxon>Eukaryota</taxon>
        <taxon>Metazoa</taxon>
        <taxon>Chordata</taxon>
        <taxon>Craniata</taxon>
        <taxon>Vertebrata</taxon>
        <taxon>Euteleostomi</taxon>
        <taxon>Actinopterygii</taxon>
        <taxon>Neopterygii</taxon>
        <taxon>Teleostei</taxon>
        <taxon>Ostariophysi</taxon>
        <taxon>Cypriniformes</taxon>
        <taxon>Danionidae</taxon>
        <taxon>Danioninae</taxon>
        <taxon>Danionella</taxon>
    </lineage>
</organism>
<evidence type="ECO:0000256" key="5">
    <source>
        <dbReference type="ARBA" id="ARBA00022448"/>
    </source>
</evidence>
<proteinExistence type="inferred from homology"/>
<feature type="transmembrane region" description="Helical" evidence="32">
    <location>
        <begin position="166"/>
        <end position="187"/>
    </location>
</feature>
<comment type="catalytic activity">
    <reaction evidence="26">
        <text>taurodeoxycholate(out) + 2 Na(+)(out) = taurodeoxycholate(in) + 2 Na(+)(in)</text>
        <dbReference type="Rhea" id="RHEA:72087"/>
        <dbReference type="ChEBI" id="CHEBI:29101"/>
        <dbReference type="ChEBI" id="CHEBI:36261"/>
    </reaction>
</comment>
<keyword evidence="5" id="KW-0813">Transport</keyword>
<evidence type="ECO:0000256" key="15">
    <source>
        <dbReference type="ARBA" id="ARBA00023201"/>
    </source>
</evidence>
<evidence type="ECO:0000256" key="8">
    <source>
        <dbReference type="ARBA" id="ARBA00022847"/>
    </source>
</evidence>
<dbReference type="NCBIfam" id="TIGR00841">
    <property type="entry name" value="bass"/>
    <property type="match status" value="1"/>
</dbReference>
<keyword evidence="15" id="KW-0739">Sodium transport</keyword>
<feature type="transmembrane region" description="Helical" evidence="32">
    <location>
        <begin position="131"/>
        <end position="154"/>
    </location>
</feature>
<evidence type="ECO:0000313" key="33">
    <source>
        <dbReference type="EMBL" id="TRY91856.1"/>
    </source>
</evidence>
<keyword evidence="7 32" id="KW-0812">Transmembrane</keyword>
<keyword evidence="10" id="KW-0915">Sodium</keyword>
<keyword evidence="13 32" id="KW-0472">Membrane</keyword>
<evidence type="ECO:0000256" key="12">
    <source>
        <dbReference type="ARBA" id="ARBA00023065"/>
    </source>
</evidence>
<comment type="function">
    <text evidence="23">Plays a critical role in the sodium-dependent reabsorption of bile acids from the lumen of the small intestine. Transports various bile acids, unconjugated or conjugated, such as cholate and taurocholate. Also responsible for bile acid transport in the renal proximal tubules, a salvage mechanism that helps conserve bile acids. Works collaboratively with the Na(+)-taurocholate cotransporting polypeptide (NTCP), the organic solute transporter (OST), and the bile salt export pump (BSEP), to ensure efficacious biological recycling of bile acids during enterohepatic circulation.</text>
</comment>
<dbReference type="InterPro" id="IPR038770">
    <property type="entry name" value="Na+/solute_symporter_sf"/>
</dbReference>
<feature type="transmembrane region" description="Helical" evidence="32">
    <location>
        <begin position="64"/>
        <end position="88"/>
    </location>
</feature>
<evidence type="ECO:0000256" key="10">
    <source>
        <dbReference type="ARBA" id="ARBA00023053"/>
    </source>
</evidence>
<dbReference type="OrthoDB" id="203097at2759"/>
<feature type="region of interest" description="Disordered" evidence="31">
    <location>
        <begin position="355"/>
        <end position="391"/>
    </location>
</feature>
<evidence type="ECO:0000256" key="23">
    <source>
        <dbReference type="ARBA" id="ARBA00046038"/>
    </source>
</evidence>
<evidence type="ECO:0000256" key="7">
    <source>
        <dbReference type="ARBA" id="ARBA00022692"/>
    </source>
</evidence>
<evidence type="ECO:0000256" key="17">
    <source>
        <dbReference type="ARBA" id="ARBA00031381"/>
    </source>
</evidence>
<feature type="transmembrane region" description="Helical" evidence="32">
    <location>
        <begin position="100"/>
        <end position="125"/>
    </location>
</feature>
<comment type="catalytic activity">
    <reaction evidence="21">
        <text>glycocholate(out) + 2 Na(+)(out) = glycocholate(in) + 2 Na(+)(in)</text>
        <dbReference type="Rhea" id="RHEA:71935"/>
        <dbReference type="ChEBI" id="CHEBI:29101"/>
        <dbReference type="ChEBI" id="CHEBI:29746"/>
    </reaction>
</comment>
<dbReference type="AlphaFoldDB" id="A0A553QQ09"/>
<dbReference type="Proteomes" id="UP000316079">
    <property type="component" value="Unassembled WGS sequence"/>
</dbReference>
<evidence type="ECO:0000256" key="22">
    <source>
        <dbReference type="ARBA" id="ARBA00034231"/>
    </source>
</evidence>
<evidence type="ECO:0000256" key="1">
    <source>
        <dbReference type="ARBA" id="ARBA00004141"/>
    </source>
</evidence>
<evidence type="ECO:0000256" key="6">
    <source>
        <dbReference type="ARBA" id="ARBA00022553"/>
    </source>
</evidence>
<dbReference type="PANTHER" id="PTHR10361:SF19">
    <property type="entry name" value="ILEAL SODIUM_BILE ACID COTRANSPORTER"/>
    <property type="match status" value="1"/>
</dbReference>
<comment type="catalytic activity">
    <reaction evidence="22">
        <text>cholate(out) + 2 Na(+)(out) = cholate(in) + 2 Na(+)(in)</text>
        <dbReference type="Rhea" id="RHEA:71911"/>
        <dbReference type="ChEBI" id="CHEBI:29101"/>
        <dbReference type="ChEBI" id="CHEBI:29747"/>
    </reaction>
</comment>
<comment type="catalytic activity">
    <reaction evidence="28">
        <text>taurocholate(out) + 2 Na(+)(out) = taurocholate(in) + 2 Na(+)(in)</text>
        <dbReference type="Rhea" id="RHEA:71875"/>
        <dbReference type="ChEBI" id="CHEBI:29101"/>
        <dbReference type="ChEBI" id="CHEBI:36257"/>
    </reaction>
</comment>
<keyword evidence="9 32" id="KW-1133">Transmembrane helix</keyword>
<keyword evidence="6" id="KW-0597">Phosphoprotein</keyword>
<keyword evidence="12" id="KW-0406">Ion transport</keyword>
<name>A0A553QQ09_9TELE</name>
<evidence type="ECO:0000256" key="21">
    <source>
        <dbReference type="ARBA" id="ARBA00034215"/>
    </source>
</evidence>
<evidence type="ECO:0000256" key="25">
    <source>
        <dbReference type="ARBA" id="ARBA00047596"/>
    </source>
</evidence>
<evidence type="ECO:0000256" key="27">
    <source>
        <dbReference type="ARBA" id="ARBA00048013"/>
    </source>
</evidence>
<dbReference type="Pfam" id="PF01758">
    <property type="entry name" value="SBF"/>
    <property type="match status" value="1"/>
</dbReference>
<evidence type="ECO:0000256" key="11">
    <source>
        <dbReference type="ARBA" id="ARBA00023055"/>
    </source>
</evidence>
<evidence type="ECO:0000256" key="28">
    <source>
        <dbReference type="ARBA" id="ARBA00048327"/>
    </source>
</evidence>
<dbReference type="STRING" id="623744.A0A553QQ09"/>
<comment type="catalytic activity">
    <reaction evidence="27">
        <text>tauro-beta-muricholate(out) + 2 Na(+)(out) = tauro-beta-muricholate(in) + 2 Na(+)(in)</text>
        <dbReference type="Rhea" id="RHEA:72179"/>
        <dbReference type="ChEBI" id="CHEBI:29101"/>
        <dbReference type="ChEBI" id="CHEBI:133064"/>
    </reaction>
</comment>
<reference evidence="33 34" key="1">
    <citation type="journal article" date="2019" name="Sci. Data">
        <title>Hybrid genome assembly and annotation of Danionella translucida.</title>
        <authorList>
            <person name="Kadobianskyi M."/>
            <person name="Schulze L."/>
            <person name="Schuelke M."/>
            <person name="Judkewitz B."/>
        </authorList>
    </citation>
    <scope>NUCLEOTIDE SEQUENCE [LARGE SCALE GENOMIC DNA]</scope>
    <source>
        <strain evidence="33 34">Bolton</strain>
    </source>
</reference>
<comment type="subcellular location">
    <subcellularLocation>
        <location evidence="1">Membrane</location>
        <topology evidence="1">Multi-pass membrane protein</topology>
    </subcellularLocation>
</comment>
<dbReference type="PANTHER" id="PTHR10361">
    <property type="entry name" value="SODIUM-BILE ACID COTRANSPORTER"/>
    <property type="match status" value="1"/>
</dbReference>
<keyword evidence="8" id="KW-0769">Symport</keyword>
<evidence type="ECO:0000256" key="14">
    <source>
        <dbReference type="ARBA" id="ARBA00023180"/>
    </source>
</evidence>
<dbReference type="Gene3D" id="1.20.1530.20">
    <property type="match status" value="1"/>
</dbReference>
<comment type="catalytic activity">
    <reaction evidence="25">
        <text>tauroursodeoxycholate(out) + 2 Na(+)(out) = tauroursodeoxycholate(in) + 2 Na(+)(in)</text>
        <dbReference type="Rhea" id="RHEA:71927"/>
        <dbReference type="ChEBI" id="CHEBI:29101"/>
        <dbReference type="ChEBI" id="CHEBI:132028"/>
    </reaction>
</comment>
<dbReference type="GO" id="GO:0016324">
    <property type="term" value="C:apical plasma membrane"/>
    <property type="evidence" value="ECO:0007669"/>
    <property type="project" value="TreeGrafter"/>
</dbReference>
<comment type="caution">
    <text evidence="33">The sequence shown here is derived from an EMBL/GenBank/DDBJ whole genome shotgun (WGS) entry which is preliminary data.</text>
</comment>
<evidence type="ECO:0000256" key="16">
    <source>
        <dbReference type="ARBA" id="ARBA00030792"/>
    </source>
</evidence>
<evidence type="ECO:0000256" key="4">
    <source>
        <dbReference type="ARBA" id="ARBA00013351"/>
    </source>
</evidence>
<dbReference type="InterPro" id="IPR002657">
    <property type="entry name" value="BilAc:Na_symport/Acr3"/>
</dbReference>
<evidence type="ECO:0000256" key="30">
    <source>
        <dbReference type="ARBA" id="ARBA00049276"/>
    </source>
</evidence>
<dbReference type="GO" id="GO:0008508">
    <property type="term" value="F:bile acid:sodium symporter activity"/>
    <property type="evidence" value="ECO:0007669"/>
    <property type="project" value="TreeGrafter"/>
</dbReference>
<evidence type="ECO:0000256" key="2">
    <source>
        <dbReference type="ARBA" id="ARBA00006528"/>
    </source>
</evidence>
<evidence type="ECO:0000256" key="29">
    <source>
        <dbReference type="ARBA" id="ARBA00048338"/>
    </source>
</evidence>
<evidence type="ECO:0000256" key="26">
    <source>
        <dbReference type="ARBA" id="ARBA00047743"/>
    </source>
</evidence>
<comment type="catalytic activity">
    <reaction evidence="29">
        <text>taurochenodeoxycholate(out) + 2 Na(+)(out) = taurochenodeoxycholate(in) + 2 Na(+)(in)</text>
        <dbReference type="Rhea" id="RHEA:71923"/>
        <dbReference type="ChEBI" id="CHEBI:9407"/>
        <dbReference type="ChEBI" id="CHEBI:29101"/>
    </reaction>
</comment>
<keyword evidence="34" id="KW-1185">Reference proteome</keyword>
<evidence type="ECO:0000256" key="18">
    <source>
        <dbReference type="ARBA" id="ARBA00032438"/>
    </source>
</evidence>
<comment type="catalytic activity">
    <reaction evidence="30">
        <text>tauronorcholate(out) + 2 Na(+)(out) = tauronorcholate(in) + 2 Na(+)(in)</text>
        <dbReference type="Rhea" id="RHEA:71915"/>
        <dbReference type="ChEBI" id="CHEBI:29101"/>
        <dbReference type="ChEBI" id="CHEBI:191405"/>
    </reaction>
</comment>
<comment type="subunit">
    <text evidence="3">Monomer and homodimer.</text>
</comment>
<evidence type="ECO:0000256" key="13">
    <source>
        <dbReference type="ARBA" id="ARBA00023136"/>
    </source>
</evidence>
<evidence type="ECO:0000313" key="34">
    <source>
        <dbReference type="Proteomes" id="UP000316079"/>
    </source>
</evidence>
<feature type="transmembrane region" description="Helical" evidence="32">
    <location>
        <begin position="199"/>
        <end position="219"/>
    </location>
</feature>
<evidence type="ECO:0000256" key="20">
    <source>
        <dbReference type="ARBA" id="ARBA00033223"/>
    </source>
</evidence>
<sequence length="391" mass="42783">MFRQIQERNHHLFNLPPGVYTSVPLGSSELKTASMCPEDQTCPVNGTICSGTSCLVPPDPFNEILSVVMSTTLTIMLALVMFSMGCTVEAKKLWMHVCRPWGIFIGFLCQFGIMPFTAFVLALVFNVLPVQAVVIIIMGCCPGGSSSNVFCYWLDGDMDLSISMTACSSILALGMMPLCLLIYTTVWTSGDAIQIPYDSIGIALVSLLVPVAFGMYVKYKWPKAAKKILKVGSVVGILLIMIIAVIGGVLYQSSWTIAPSLWIIGTIYPFIGFGLGFLLARFVGQPWYRCRTIALETGMQNAQLASTITQLSFSAAELEVMFAFPLIYSIFQLVVVAIAIGIYYSLKRWKYGTSEEEHDDGTPIEDQNKQSYSLENGGFQSGESKGKGTKL</sequence>
<evidence type="ECO:0000256" key="3">
    <source>
        <dbReference type="ARBA" id="ARBA00011407"/>
    </source>
</evidence>
<feature type="transmembrane region" description="Helical" evidence="32">
    <location>
        <begin position="320"/>
        <end position="344"/>
    </location>
</feature>
<keyword evidence="14" id="KW-0325">Glycoprotein</keyword>
<comment type="catalytic activity">
    <reaction evidence="24">
        <text>tauroallocholate(out) + 2 Na(+)(out) = tauroallocholate(in) + 2 Na(+)(in)</text>
        <dbReference type="Rhea" id="RHEA:51840"/>
        <dbReference type="ChEBI" id="CHEBI:29101"/>
        <dbReference type="ChEBI" id="CHEBI:191406"/>
    </reaction>
</comment>
<dbReference type="FunFam" id="1.20.1530.20:FF:000010">
    <property type="entry name" value="Solute carrier family 10 member 6"/>
    <property type="match status" value="1"/>
</dbReference>
<evidence type="ECO:0000256" key="31">
    <source>
        <dbReference type="SAM" id="MobiDB-lite"/>
    </source>
</evidence>
<evidence type="ECO:0000256" key="32">
    <source>
        <dbReference type="SAM" id="Phobius"/>
    </source>
</evidence>
<feature type="transmembrane region" description="Helical" evidence="32">
    <location>
        <begin position="231"/>
        <end position="251"/>
    </location>
</feature>
<dbReference type="EMBL" id="SRMA01025712">
    <property type="protein sequence ID" value="TRY91856.1"/>
    <property type="molecule type" value="Genomic_DNA"/>
</dbReference>
<evidence type="ECO:0000256" key="9">
    <source>
        <dbReference type="ARBA" id="ARBA00022989"/>
    </source>
</evidence>
<dbReference type="InterPro" id="IPR004710">
    <property type="entry name" value="Bilac:Na_transpt"/>
</dbReference>
<comment type="similarity">
    <text evidence="2">Belongs to the bile acid:sodium symporter (BASS) (TC 2.A.28) family.</text>
</comment>
<protein>
    <recommendedName>
        <fullName evidence="4">Ileal sodium/bile acid cotransporter</fullName>
    </recommendedName>
    <alternativeName>
        <fullName evidence="18">Apical sodium-dependent bile acid transporter</fullName>
    </alternativeName>
    <alternativeName>
        <fullName evidence="20">Ileal Na(+)/bile acid cotransporter</fullName>
    </alternativeName>
    <alternativeName>
        <fullName evidence="16">Ileal sodium-dependent bile acid transporter</fullName>
    </alternativeName>
    <alternativeName>
        <fullName evidence="19">Na(+)-dependent ileal bile acid transporter</fullName>
    </alternativeName>
    <alternativeName>
        <fullName evidence="17">Solute carrier family 10 member 2</fullName>
    </alternativeName>
</protein>